<keyword evidence="4" id="KW-1185">Reference proteome</keyword>
<gene>
    <name evidence="3" type="ORF">EDB92DRAFT_1891344</name>
</gene>
<keyword evidence="2" id="KW-0812">Transmembrane</keyword>
<dbReference type="PANTHER" id="PTHR38488:SF1">
    <property type="entry name" value="OXIDOREDUCTASE 9.5 KDA SUBUNIT, PUTATIVE (AFU_ORTHOLOGUE AFUA_5G08980)-RELATED"/>
    <property type="match status" value="1"/>
</dbReference>
<evidence type="ECO:0000313" key="3">
    <source>
        <dbReference type="EMBL" id="KAH8983297.1"/>
    </source>
</evidence>
<evidence type="ECO:0000256" key="2">
    <source>
        <dbReference type="SAM" id="Phobius"/>
    </source>
</evidence>
<keyword evidence="2" id="KW-1133">Transmembrane helix</keyword>
<dbReference type="Proteomes" id="UP001201163">
    <property type="component" value="Unassembled WGS sequence"/>
</dbReference>
<comment type="caution">
    <text evidence="3">The sequence shown here is derived from an EMBL/GenBank/DDBJ whole genome shotgun (WGS) entry which is preliminary data.</text>
</comment>
<accession>A0AAD4LDV4</accession>
<dbReference type="InterPro" id="IPR039961">
    <property type="entry name" value="Nuo9.5"/>
</dbReference>
<organism evidence="3 4">
    <name type="scientific">Lactarius akahatsu</name>
    <dbReference type="NCBI Taxonomy" id="416441"/>
    <lineage>
        <taxon>Eukaryota</taxon>
        <taxon>Fungi</taxon>
        <taxon>Dikarya</taxon>
        <taxon>Basidiomycota</taxon>
        <taxon>Agaricomycotina</taxon>
        <taxon>Agaricomycetes</taxon>
        <taxon>Russulales</taxon>
        <taxon>Russulaceae</taxon>
        <taxon>Lactarius</taxon>
    </lineage>
</organism>
<sequence>MASSIVSPFRNTYRYLQRQAHESPVLFYSVVMGLVGPVLAFGVPPIRERMGYRPPEPIPTTYPIPKRPRRPLQGYEDGE</sequence>
<keyword evidence="2" id="KW-0472">Membrane</keyword>
<protein>
    <recommendedName>
        <fullName evidence="5">NADH-ubiquinone oxidoreductase 9.5 kDa subunit</fullName>
    </recommendedName>
</protein>
<evidence type="ECO:0000256" key="1">
    <source>
        <dbReference type="SAM" id="MobiDB-lite"/>
    </source>
</evidence>
<name>A0AAD4LDV4_9AGAM</name>
<feature type="region of interest" description="Disordered" evidence="1">
    <location>
        <begin position="52"/>
        <end position="79"/>
    </location>
</feature>
<feature type="transmembrane region" description="Helical" evidence="2">
    <location>
        <begin position="25"/>
        <end position="43"/>
    </location>
</feature>
<evidence type="ECO:0000313" key="4">
    <source>
        <dbReference type="Proteomes" id="UP001201163"/>
    </source>
</evidence>
<dbReference type="CDD" id="cd22903">
    <property type="entry name" value="NI9M"/>
    <property type="match status" value="1"/>
</dbReference>
<evidence type="ECO:0008006" key="5">
    <source>
        <dbReference type="Google" id="ProtNLM"/>
    </source>
</evidence>
<reference evidence="3" key="1">
    <citation type="submission" date="2022-01" db="EMBL/GenBank/DDBJ databases">
        <title>Comparative genomics reveals a dynamic genome evolution in the ectomycorrhizal milk-cap (Lactarius) mushrooms.</title>
        <authorList>
            <consortium name="DOE Joint Genome Institute"/>
            <person name="Lebreton A."/>
            <person name="Tang N."/>
            <person name="Kuo A."/>
            <person name="LaButti K."/>
            <person name="Drula E."/>
            <person name="Barry K."/>
            <person name="Clum A."/>
            <person name="Lipzen A."/>
            <person name="Mousain D."/>
            <person name="Ng V."/>
            <person name="Wang R."/>
            <person name="Wang X."/>
            <person name="Dai Y."/>
            <person name="Henrissat B."/>
            <person name="Grigoriev I.V."/>
            <person name="Guerin-Laguette A."/>
            <person name="Yu F."/>
            <person name="Martin F.M."/>
        </authorList>
    </citation>
    <scope>NUCLEOTIDE SEQUENCE</scope>
    <source>
        <strain evidence="3">QP</strain>
    </source>
</reference>
<dbReference type="PANTHER" id="PTHR38488">
    <property type="entry name" value="OXIDOREDUCTASE 9.5 KDA SUBUNIT, PUTATIVE (AFU_ORTHOLOGUE AFUA_5G08980)-RELATED"/>
    <property type="match status" value="1"/>
</dbReference>
<dbReference type="AlphaFoldDB" id="A0AAD4LDV4"/>
<dbReference type="EMBL" id="JAKELL010000090">
    <property type="protein sequence ID" value="KAH8983297.1"/>
    <property type="molecule type" value="Genomic_DNA"/>
</dbReference>
<proteinExistence type="predicted"/>